<organism evidence="2 3">
    <name type="scientific">Deinococcus navajonensis</name>
    <dbReference type="NCBI Taxonomy" id="309884"/>
    <lineage>
        <taxon>Bacteria</taxon>
        <taxon>Thermotogati</taxon>
        <taxon>Deinococcota</taxon>
        <taxon>Deinococci</taxon>
        <taxon>Deinococcales</taxon>
        <taxon>Deinococcaceae</taxon>
        <taxon>Deinococcus</taxon>
    </lineage>
</organism>
<dbReference type="Proteomes" id="UP001595998">
    <property type="component" value="Unassembled WGS sequence"/>
</dbReference>
<comment type="caution">
    <text evidence="2">The sequence shown here is derived from an EMBL/GenBank/DDBJ whole genome shotgun (WGS) entry which is preliminary data.</text>
</comment>
<evidence type="ECO:0000313" key="2">
    <source>
        <dbReference type="EMBL" id="MFC4426392.1"/>
    </source>
</evidence>
<dbReference type="Gene3D" id="1.25.40.10">
    <property type="entry name" value="Tetratricopeptide repeat domain"/>
    <property type="match status" value="1"/>
</dbReference>
<protein>
    <submittedName>
        <fullName evidence="2">GIY-YIG nuclease family protein</fullName>
    </submittedName>
</protein>
<dbReference type="InterPro" id="IPR011990">
    <property type="entry name" value="TPR-like_helical_dom_sf"/>
</dbReference>
<name>A0ABV8XP02_9DEIO</name>
<feature type="domain" description="Bacteriophage T5 Orf172 DNA-binding" evidence="1">
    <location>
        <begin position="12"/>
        <end position="94"/>
    </location>
</feature>
<dbReference type="InterPro" id="IPR018306">
    <property type="entry name" value="Phage_T5_Orf172_DNA-bd"/>
</dbReference>
<proteinExistence type="predicted"/>
<sequence>MTPGDVYVLVNPAMPEMVKIGKTTRNVNDRVRELSAATGVPQKFILVYHRRFDDVDQAESAIHAALHSRGVRASPNREFFLISPTDAINQLLAISNPDLRPSAHPVESVSEDVREMASLLIDEGGSYQYGTGGKIKDPFKAAACFEKAMKLGSAVATAKLGGLYCDEDSSLANPRKGEQLLLDAANRNVPEALGDLATLYHFQDRSKESKAMWVRLLTDYPDEPPREMAHHCVGLVQWLYYVNQDAEMISMLRPYRDHLIEIWEGWLERDKSPESQSYLLKQLNMISQW</sequence>
<dbReference type="EMBL" id="JBHSEH010000008">
    <property type="protein sequence ID" value="MFC4426392.1"/>
    <property type="molecule type" value="Genomic_DNA"/>
</dbReference>
<gene>
    <name evidence="2" type="ORF">ACFOZ9_09210</name>
</gene>
<dbReference type="Pfam" id="PF10544">
    <property type="entry name" value="T5orf172"/>
    <property type="match status" value="1"/>
</dbReference>
<dbReference type="SMART" id="SM00974">
    <property type="entry name" value="T5orf172"/>
    <property type="match status" value="1"/>
</dbReference>
<accession>A0ABV8XP02</accession>
<evidence type="ECO:0000259" key="1">
    <source>
        <dbReference type="SMART" id="SM00974"/>
    </source>
</evidence>
<dbReference type="SUPFAM" id="SSF81901">
    <property type="entry name" value="HCP-like"/>
    <property type="match status" value="1"/>
</dbReference>
<keyword evidence="3" id="KW-1185">Reference proteome</keyword>
<evidence type="ECO:0000313" key="3">
    <source>
        <dbReference type="Proteomes" id="UP001595998"/>
    </source>
</evidence>
<reference evidence="3" key="1">
    <citation type="journal article" date="2019" name="Int. J. Syst. Evol. Microbiol.">
        <title>The Global Catalogue of Microorganisms (GCM) 10K type strain sequencing project: providing services to taxonomists for standard genome sequencing and annotation.</title>
        <authorList>
            <consortium name="The Broad Institute Genomics Platform"/>
            <consortium name="The Broad Institute Genome Sequencing Center for Infectious Disease"/>
            <person name="Wu L."/>
            <person name="Ma J."/>
        </authorList>
    </citation>
    <scope>NUCLEOTIDE SEQUENCE [LARGE SCALE GENOMIC DNA]</scope>
    <source>
        <strain evidence="3">CCUG 56029</strain>
    </source>
</reference>
<dbReference type="RefSeq" id="WP_380038808.1">
    <property type="nucleotide sequence ID" value="NZ_JBHSEH010000008.1"/>
</dbReference>